<keyword evidence="8" id="KW-0378">Hydrolase</keyword>
<dbReference type="PANTHER" id="PTHR19211">
    <property type="entry name" value="ATP-BINDING TRANSPORT PROTEIN-RELATED"/>
    <property type="match status" value="1"/>
</dbReference>
<evidence type="ECO:0000313" key="19">
    <source>
        <dbReference type="Proteomes" id="UP000775547"/>
    </source>
</evidence>
<keyword evidence="5" id="KW-0677">Repeat</keyword>
<feature type="domain" description="ABC transporter" evidence="17">
    <location>
        <begin position="691"/>
        <end position="1008"/>
    </location>
</feature>
<feature type="region of interest" description="Disordered" evidence="16">
    <location>
        <begin position="1"/>
        <end position="21"/>
    </location>
</feature>
<reference evidence="18" key="2">
    <citation type="submission" date="2021-10" db="EMBL/GenBank/DDBJ databases">
        <title>Phylogenomics reveals ancestral predisposition of the termite-cultivated fungus Termitomyces towards a domesticated lifestyle.</title>
        <authorList>
            <person name="Auxier B."/>
            <person name="Grum-Grzhimaylo A."/>
            <person name="Cardenas M.E."/>
            <person name="Lodge J.D."/>
            <person name="Laessoe T."/>
            <person name="Pedersen O."/>
            <person name="Smith M.E."/>
            <person name="Kuyper T.W."/>
            <person name="Franco-Molano E.A."/>
            <person name="Baroni T.J."/>
            <person name="Aanen D.K."/>
        </authorList>
    </citation>
    <scope>NUCLEOTIDE SEQUENCE</scope>
    <source>
        <strain evidence="18">AP01</strain>
        <tissue evidence="18">Mycelium</tissue>
    </source>
</reference>
<dbReference type="InterPro" id="IPR050611">
    <property type="entry name" value="ABCF"/>
</dbReference>
<dbReference type="InterPro" id="IPR003593">
    <property type="entry name" value="AAA+_ATPase"/>
</dbReference>
<sequence length="1056" mass="115707">MRSIPEMPAVTASAPATPSPASLKAAVDGQVDFAADKSARETAVKSLAAVAQKEGPSALTSVGFADALIKALADKKSPAAREGAASAVSLLVKSGAVKALEPIFIESGVYAALLEAFADKIPAVRTAAVEAVREFVAASNPWSAGLILPALLHEIKTAGKWQIKTGSLVILNQLVVSAPVQTARLMPDIVPVLAEAIWDTKTDVKKAARDSLTKATALVSNKDIERFIPALIKALINPVEEVPNTIALLSATTFVSEVDSPTLSLMVPLLSRGLSEKLTATKRKVAVIADNMAKLVDSPVTVRPFLPKLLPGLIKVETTIGDPEARGVVGKAIATLRQVGEVPEGDGSDLPPLKQAEGPGLAQSLVSIYKKLGAEISVANVSTIYASQLAANLVNAKNFEVPQWDALAPFLGFVTATPEPVNATREWVVRSATEGLEDEEALDDEEEGEDLCNCQFSLAYGAKILLNTATLRLKRGHRYGLCGKNGTGKSTLMRAITNGQVEGFPSPDEVRTFYVEHDIDGSEEDTSVLEFILTDNRILAGKEEIIETLASVGFSDERQKHAIGSLSGGWKMKLALARAMLFKADILLLDEPTNHLDVVNVAWLENYLTSLKTCTSIIVSHDSGFLNNTITDVLHLNRFKLRRYRGNLEKFVAQVPEAKSYYTLEAAEDYKFKLPDPPLLEGVKTKEKSLLKMRKVGFQYPTQPVQQLYDITLQVSLSSRVAVLGPNGSGKSTLVKLLIGDMEPNKGGETWKHPNLVIGYVAQHAFHHIDQHLDKTPLEYMLWRYQTGEDLEEMMKASRQISEEEAQKMKDGSIVVVEGQKRIIDEIVNRKKLKQSYEYEVSFKALSSSENIWLPRDDLIKRGFEKKVLEVDTREAQRLGLLRPLVRREIEKHFADFGLEPEFVSHNTMRGLSGGQKVKIVLGAATWRRPHIICLDEPTNYLDRESLAALIEALKVFEGGVLVITHNRDFSESLCKEVWAMRDGRLEASGHNWVEGQGSGPRIDKADGEEEATYDAMGNKIDTKKQKKLTSSEARKLKKERIARKKRGEEVTDDEL</sequence>
<evidence type="ECO:0000259" key="17">
    <source>
        <dbReference type="PROSITE" id="PS50893"/>
    </source>
</evidence>
<comment type="catalytic activity">
    <reaction evidence="12">
        <text>ATP + H2O = ADP + phosphate + H(+)</text>
        <dbReference type="Rhea" id="RHEA:13065"/>
        <dbReference type="ChEBI" id="CHEBI:15377"/>
        <dbReference type="ChEBI" id="CHEBI:15378"/>
        <dbReference type="ChEBI" id="CHEBI:30616"/>
        <dbReference type="ChEBI" id="CHEBI:43474"/>
        <dbReference type="ChEBI" id="CHEBI:456216"/>
    </reaction>
</comment>
<evidence type="ECO:0000256" key="10">
    <source>
        <dbReference type="ARBA" id="ARBA00022884"/>
    </source>
</evidence>
<dbReference type="OrthoDB" id="2110130at2759"/>
<dbReference type="AlphaFoldDB" id="A0A9P7G521"/>
<evidence type="ECO:0000256" key="9">
    <source>
        <dbReference type="ARBA" id="ARBA00022840"/>
    </source>
</evidence>
<evidence type="ECO:0000256" key="14">
    <source>
        <dbReference type="ARBA" id="ARBA00050045"/>
    </source>
</evidence>
<accession>A0A9P7G521</accession>
<evidence type="ECO:0000256" key="6">
    <source>
        <dbReference type="ARBA" id="ARBA00022741"/>
    </source>
</evidence>
<keyword evidence="11" id="KW-0648">Protein biosynthesis</keyword>
<dbReference type="EMBL" id="JABCKV010000203">
    <property type="protein sequence ID" value="KAG5642243.1"/>
    <property type="molecule type" value="Genomic_DNA"/>
</dbReference>
<keyword evidence="7" id="KW-0251">Elongation factor</keyword>
<evidence type="ECO:0000256" key="11">
    <source>
        <dbReference type="ARBA" id="ARBA00022917"/>
    </source>
</evidence>
<name>A0A9P7G521_9AGAR</name>
<proteinExistence type="inferred from homology"/>
<comment type="subcellular location">
    <subcellularLocation>
        <location evidence="1">Cytoplasm</location>
        <location evidence="1">Cytosol</location>
    </subcellularLocation>
</comment>
<dbReference type="Gene3D" id="3.40.50.300">
    <property type="entry name" value="P-loop containing nucleotide triphosphate hydrolases"/>
    <property type="match status" value="2"/>
</dbReference>
<keyword evidence="19" id="KW-1185">Reference proteome</keyword>
<comment type="caution">
    <text evidence="18">The sequence shown here is derived from an EMBL/GenBank/DDBJ whole genome shotgun (WGS) entry which is preliminary data.</text>
</comment>
<feature type="compositionally biased region" description="Basic residues" evidence="16">
    <location>
        <begin position="1036"/>
        <end position="1046"/>
    </location>
</feature>
<dbReference type="CDD" id="cd18626">
    <property type="entry name" value="CD_eEF3"/>
    <property type="match status" value="1"/>
</dbReference>
<keyword evidence="10" id="KW-0694">RNA-binding</keyword>
<evidence type="ECO:0000256" key="5">
    <source>
        <dbReference type="ARBA" id="ARBA00022737"/>
    </source>
</evidence>
<evidence type="ECO:0000256" key="16">
    <source>
        <dbReference type="SAM" id="MobiDB-lite"/>
    </source>
</evidence>
<feature type="repeat" description="HEAT" evidence="15">
    <location>
        <begin position="189"/>
        <end position="227"/>
    </location>
</feature>
<dbReference type="GO" id="GO:0003746">
    <property type="term" value="F:translation elongation factor activity"/>
    <property type="evidence" value="ECO:0007669"/>
    <property type="project" value="UniProtKB-KW"/>
</dbReference>
<evidence type="ECO:0000256" key="3">
    <source>
        <dbReference type="ARBA" id="ARBA00011054"/>
    </source>
</evidence>
<dbReference type="SUPFAM" id="SSF48371">
    <property type="entry name" value="ARM repeat"/>
    <property type="match status" value="1"/>
</dbReference>
<dbReference type="PANTHER" id="PTHR19211:SF5">
    <property type="entry name" value="ELONGATION FACTOR 3A-RELATED"/>
    <property type="match status" value="1"/>
</dbReference>
<dbReference type="SMART" id="SM01349">
    <property type="entry name" value="TOG"/>
    <property type="match status" value="1"/>
</dbReference>
<evidence type="ECO:0000256" key="15">
    <source>
        <dbReference type="PROSITE-ProRule" id="PRU00103"/>
    </source>
</evidence>
<dbReference type="FunFam" id="1.25.10.10:FF:000076">
    <property type="entry name" value="Elongation factor 3"/>
    <property type="match status" value="1"/>
</dbReference>
<dbReference type="Gene3D" id="1.25.10.10">
    <property type="entry name" value="Leucine-rich Repeat Variant"/>
    <property type="match status" value="1"/>
</dbReference>
<feature type="region of interest" description="Disordered" evidence="16">
    <location>
        <begin position="1015"/>
        <end position="1056"/>
    </location>
</feature>
<dbReference type="InterPro" id="IPR011989">
    <property type="entry name" value="ARM-like"/>
</dbReference>
<evidence type="ECO:0000256" key="13">
    <source>
        <dbReference type="ARBA" id="ARBA00050030"/>
    </source>
</evidence>
<evidence type="ECO:0000256" key="8">
    <source>
        <dbReference type="ARBA" id="ARBA00022801"/>
    </source>
</evidence>
<feature type="compositionally biased region" description="Low complexity" evidence="16">
    <location>
        <begin position="8"/>
        <end position="21"/>
    </location>
</feature>
<dbReference type="GO" id="GO:0005829">
    <property type="term" value="C:cytosol"/>
    <property type="evidence" value="ECO:0007669"/>
    <property type="project" value="UniProtKB-SubCell"/>
</dbReference>
<dbReference type="PROSITE" id="PS50893">
    <property type="entry name" value="ABC_TRANSPORTER_2"/>
    <property type="match status" value="2"/>
</dbReference>
<dbReference type="Proteomes" id="UP000775547">
    <property type="component" value="Unassembled WGS sequence"/>
</dbReference>
<dbReference type="GO" id="GO:0005524">
    <property type="term" value="F:ATP binding"/>
    <property type="evidence" value="ECO:0007669"/>
    <property type="project" value="UniProtKB-KW"/>
</dbReference>
<organism evidence="18 19">
    <name type="scientific">Asterophora parasitica</name>
    <dbReference type="NCBI Taxonomy" id="117018"/>
    <lineage>
        <taxon>Eukaryota</taxon>
        <taxon>Fungi</taxon>
        <taxon>Dikarya</taxon>
        <taxon>Basidiomycota</taxon>
        <taxon>Agaricomycotina</taxon>
        <taxon>Agaricomycetes</taxon>
        <taxon>Agaricomycetidae</taxon>
        <taxon>Agaricales</taxon>
        <taxon>Tricholomatineae</taxon>
        <taxon>Lyophyllaceae</taxon>
        <taxon>Asterophora</taxon>
    </lineage>
</organism>
<dbReference type="Pfam" id="PF24987">
    <property type="entry name" value="HEAT_EF3_N"/>
    <property type="match status" value="1"/>
</dbReference>
<dbReference type="Gene3D" id="2.40.50.990">
    <property type="match status" value="1"/>
</dbReference>
<dbReference type="Pfam" id="PF24984">
    <property type="entry name" value="HEAT_EF3_GNC1"/>
    <property type="match status" value="1"/>
</dbReference>
<dbReference type="InterPro" id="IPR017871">
    <property type="entry name" value="ABC_transporter-like_CS"/>
</dbReference>
<evidence type="ECO:0000256" key="4">
    <source>
        <dbReference type="ARBA" id="ARBA00022490"/>
    </source>
</evidence>
<dbReference type="SMART" id="SM00382">
    <property type="entry name" value="AAA"/>
    <property type="match status" value="2"/>
</dbReference>
<dbReference type="Pfam" id="PF00005">
    <property type="entry name" value="ABC_tran"/>
    <property type="match status" value="2"/>
</dbReference>
<comment type="pathway">
    <text evidence="2">Protein biosynthesis; polypeptide chain elongation.</text>
</comment>
<feature type="domain" description="ABC transporter" evidence="17">
    <location>
        <begin position="446"/>
        <end position="663"/>
    </location>
</feature>
<gene>
    <name evidence="18" type="ORF">DXG03_003368</name>
</gene>
<dbReference type="GO" id="GO:0003723">
    <property type="term" value="F:RNA binding"/>
    <property type="evidence" value="ECO:0007669"/>
    <property type="project" value="UniProtKB-KW"/>
</dbReference>
<evidence type="ECO:0000256" key="7">
    <source>
        <dbReference type="ARBA" id="ARBA00022768"/>
    </source>
</evidence>
<evidence type="ECO:0000256" key="2">
    <source>
        <dbReference type="ARBA" id="ARBA00004815"/>
    </source>
</evidence>
<dbReference type="InterPro" id="IPR015688">
    <property type="entry name" value="eEF3_ABC2_chromodomain-like"/>
</dbReference>
<dbReference type="InterPro" id="IPR021133">
    <property type="entry name" value="HEAT_type_2"/>
</dbReference>
<dbReference type="PROSITE" id="PS50077">
    <property type="entry name" value="HEAT_REPEAT"/>
    <property type="match status" value="1"/>
</dbReference>
<dbReference type="FunFam" id="2.40.50.990:FF:000002">
    <property type="entry name" value="mRNA export factor elf1"/>
    <property type="match status" value="1"/>
</dbReference>
<dbReference type="InterPro" id="IPR034085">
    <property type="entry name" value="TOG"/>
</dbReference>
<dbReference type="InterPro" id="IPR016024">
    <property type="entry name" value="ARM-type_fold"/>
</dbReference>
<dbReference type="InterPro" id="IPR027417">
    <property type="entry name" value="P-loop_NTPase"/>
</dbReference>
<dbReference type="InterPro" id="IPR047038">
    <property type="entry name" value="eEF3_chromodomain-like_sf"/>
</dbReference>
<dbReference type="GO" id="GO:0016887">
    <property type="term" value="F:ATP hydrolysis activity"/>
    <property type="evidence" value="ECO:0007669"/>
    <property type="project" value="InterPro"/>
</dbReference>
<dbReference type="SUPFAM" id="SSF52540">
    <property type="entry name" value="P-loop containing nucleoside triphosphate hydrolases"/>
    <property type="match status" value="2"/>
</dbReference>
<evidence type="ECO:0000313" key="18">
    <source>
        <dbReference type="EMBL" id="KAG5642243.1"/>
    </source>
</evidence>
<keyword evidence="6" id="KW-0547">Nucleotide-binding</keyword>
<dbReference type="FunFam" id="3.40.50.300:FF:000193">
    <property type="entry name" value="Probable Elongation factor 3"/>
    <property type="match status" value="1"/>
</dbReference>
<dbReference type="PROSITE" id="PS00211">
    <property type="entry name" value="ABC_TRANSPORTER_1"/>
    <property type="match status" value="2"/>
</dbReference>
<evidence type="ECO:0000256" key="1">
    <source>
        <dbReference type="ARBA" id="ARBA00004514"/>
    </source>
</evidence>
<dbReference type="CDD" id="cd03221">
    <property type="entry name" value="ABCF_EF-3"/>
    <property type="match status" value="1"/>
</dbReference>
<dbReference type="InterPro" id="IPR003439">
    <property type="entry name" value="ABC_transporter-like_ATP-bd"/>
</dbReference>
<comment type="similarity">
    <text evidence="3">Belongs to the ABC transporter superfamily. ABCF family. EF3 subfamily.</text>
</comment>
<protein>
    <recommendedName>
        <fullName evidence="13">Elongation factor 3</fullName>
    </recommendedName>
    <alternativeName>
        <fullName evidence="14">Eukaryotic elongation factor 3</fullName>
    </alternativeName>
</protein>
<keyword evidence="9" id="KW-0067">ATP-binding</keyword>
<reference evidence="18" key="1">
    <citation type="submission" date="2020-07" db="EMBL/GenBank/DDBJ databases">
        <authorList>
            <person name="Nieuwenhuis M."/>
            <person name="Van De Peppel L.J.J."/>
        </authorList>
    </citation>
    <scope>NUCLEOTIDE SEQUENCE</scope>
    <source>
        <strain evidence="18">AP01</strain>
        <tissue evidence="18">Mycelium</tissue>
    </source>
</reference>
<evidence type="ECO:0000256" key="12">
    <source>
        <dbReference type="ARBA" id="ARBA00049360"/>
    </source>
</evidence>
<keyword evidence="4" id="KW-0963">Cytoplasm</keyword>